<evidence type="ECO:0000256" key="1">
    <source>
        <dbReference type="SAM" id="MobiDB-lite"/>
    </source>
</evidence>
<dbReference type="RefSeq" id="WP_183963594.1">
    <property type="nucleotide sequence ID" value="NZ_BAABBZ010000014.1"/>
</dbReference>
<dbReference type="Pfam" id="PF00043">
    <property type="entry name" value="GST_C"/>
    <property type="match status" value="1"/>
</dbReference>
<dbReference type="InterPro" id="IPR040079">
    <property type="entry name" value="Glutathione_S-Trfase"/>
</dbReference>
<dbReference type="CDD" id="cd03207">
    <property type="entry name" value="GST_C_8"/>
    <property type="match status" value="1"/>
</dbReference>
<name>A0A7W6DT42_9RHOB</name>
<dbReference type="SFLD" id="SFLDS00019">
    <property type="entry name" value="Glutathione_Transferase_(cytos"/>
    <property type="match status" value="1"/>
</dbReference>
<dbReference type="InterPro" id="IPR010987">
    <property type="entry name" value="Glutathione-S-Trfase_C-like"/>
</dbReference>
<dbReference type="Gene3D" id="3.40.30.10">
    <property type="entry name" value="Glutaredoxin"/>
    <property type="match status" value="1"/>
</dbReference>
<dbReference type="GO" id="GO:0004364">
    <property type="term" value="F:glutathione transferase activity"/>
    <property type="evidence" value="ECO:0007669"/>
    <property type="project" value="UniProtKB-EC"/>
</dbReference>
<organism evidence="4 5">
    <name type="scientific">Sagittula marina</name>
    <dbReference type="NCBI Taxonomy" id="943940"/>
    <lineage>
        <taxon>Bacteria</taxon>
        <taxon>Pseudomonadati</taxon>
        <taxon>Pseudomonadota</taxon>
        <taxon>Alphaproteobacteria</taxon>
        <taxon>Rhodobacterales</taxon>
        <taxon>Roseobacteraceae</taxon>
        <taxon>Sagittula</taxon>
    </lineage>
</organism>
<protein>
    <submittedName>
        <fullName evidence="4">Glutathione S-transferase</fullName>
        <ecNumber evidence="4">2.5.1.18</ecNumber>
    </submittedName>
</protein>
<accession>A0A7W6DT42</accession>
<dbReference type="SUPFAM" id="SSF47616">
    <property type="entry name" value="GST C-terminal domain-like"/>
    <property type="match status" value="1"/>
</dbReference>
<feature type="domain" description="GST C-terminal" evidence="3">
    <location>
        <begin position="89"/>
        <end position="202"/>
    </location>
</feature>
<keyword evidence="5" id="KW-1185">Reference proteome</keyword>
<feature type="region of interest" description="Disordered" evidence="1">
    <location>
        <begin position="36"/>
        <end position="57"/>
    </location>
</feature>
<dbReference type="InterPro" id="IPR004046">
    <property type="entry name" value="GST_C"/>
</dbReference>
<dbReference type="PANTHER" id="PTHR44051">
    <property type="entry name" value="GLUTATHIONE S-TRANSFERASE-RELATED"/>
    <property type="match status" value="1"/>
</dbReference>
<keyword evidence="4" id="KW-0808">Transferase</keyword>
<dbReference type="CDD" id="cd03046">
    <property type="entry name" value="GST_N_GTT1_like"/>
    <property type="match status" value="1"/>
</dbReference>
<dbReference type="InterPro" id="IPR004045">
    <property type="entry name" value="Glutathione_S-Trfase_N"/>
</dbReference>
<dbReference type="SFLD" id="SFLDG01150">
    <property type="entry name" value="Main.1:_Beta-like"/>
    <property type="match status" value="1"/>
</dbReference>
<dbReference type="InterPro" id="IPR036282">
    <property type="entry name" value="Glutathione-S-Trfase_C_sf"/>
</dbReference>
<dbReference type="EMBL" id="JACIEJ010000002">
    <property type="protein sequence ID" value="MBB3984734.1"/>
    <property type="molecule type" value="Genomic_DNA"/>
</dbReference>
<evidence type="ECO:0000313" key="4">
    <source>
        <dbReference type="EMBL" id="MBB3984734.1"/>
    </source>
</evidence>
<evidence type="ECO:0000259" key="2">
    <source>
        <dbReference type="PROSITE" id="PS50404"/>
    </source>
</evidence>
<dbReference type="InterPro" id="IPR036249">
    <property type="entry name" value="Thioredoxin-like_sf"/>
</dbReference>
<dbReference type="PROSITE" id="PS50405">
    <property type="entry name" value="GST_CTER"/>
    <property type="match status" value="1"/>
</dbReference>
<sequence>MMTLYHSPMSRSSRLVTLIDDLGAQDHVDIHMTSIKRSDGSGAADPANPHPDKKVPALDHDGTVIVESIAIAQHLCDVFPDAGLMPAIGTPDRAKCLEWLAWNAGVVEPVTLAKMAGIDNPLFQSTFRGWDDLVERLTTTLGGQPWLLGETYSVADLMVHSLFNWMPDLLPDHDGVRDWHERMQARPSAQRTWQRDQAAMAA</sequence>
<dbReference type="SUPFAM" id="SSF52833">
    <property type="entry name" value="Thioredoxin-like"/>
    <property type="match status" value="1"/>
</dbReference>
<evidence type="ECO:0000259" key="3">
    <source>
        <dbReference type="PROSITE" id="PS50405"/>
    </source>
</evidence>
<evidence type="ECO:0000313" key="5">
    <source>
        <dbReference type="Proteomes" id="UP000541426"/>
    </source>
</evidence>
<proteinExistence type="predicted"/>
<dbReference type="PANTHER" id="PTHR44051:SF8">
    <property type="entry name" value="GLUTATHIONE S-TRANSFERASE GSTA"/>
    <property type="match status" value="1"/>
</dbReference>
<dbReference type="AlphaFoldDB" id="A0A7W6DT42"/>
<dbReference type="Proteomes" id="UP000541426">
    <property type="component" value="Unassembled WGS sequence"/>
</dbReference>
<comment type="caution">
    <text evidence="4">The sequence shown here is derived from an EMBL/GenBank/DDBJ whole genome shotgun (WGS) entry which is preliminary data.</text>
</comment>
<gene>
    <name evidence="4" type="ORF">GGQ68_001050</name>
</gene>
<feature type="domain" description="GST N-terminal" evidence="2">
    <location>
        <begin position="1"/>
        <end position="83"/>
    </location>
</feature>
<dbReference type="PROSITE" id="PS50404">
    <property type="entry name" value="GST_NTER"/>
    <property type="match status" value="1"/>
</dbReference>
<dbReference type="SFLD" id="SFLDG00358">
    <property type="entry name" value="Main_(cytGST)"/>
    <property type="match status" value="1"/>
</dbReference>
<dbReference type="EC" id="2.5.1.18" evidence="4"/>
<dbReference type="Pfam" id="PF13417">
    <property type="entry name" value="GST_N_3"/>
    <property type="match status" value="1"/>
</dbReference>
<dbReference type="Gene3D" id="1.20.1050.10">
    <property type="match status" value="1"/>
</dbReference>
<reference evidence="4 5" key="1">
    <citation type="submission" date="2020-08" db="EMBL/GenBank/DDBJ databases">
        <title>Genomic Encyclopedia of Type Strains, Phase IV (KMG-IV): sequencing the most valuable type-strain genomes for metagenomic binning, comparative biology and taxonomic classification.</title>
        <authorList>
            <person name="Goeker M."/>
        </authorList>
    </citation>
    <scope>NUCLEOTIDE SEQUENCE [LARGE SCALE GENOMIC DNA]</scope>
    <source>
        <strain evidence="4 5">DSM 102235</strain>
    </source>
</reference>